<dbReference type="InterPro" id="IPR017452">
    <property type="entry name" value="GPCR_Rhodpsn_7TM"/>
</dbReference>
<proteinExistence type="predicted"/>
<feature type="transmembrane region" description="Helical" evidence="6">
    <location>
        <begin position="107"/>
        <end position="132"/>
    </location>
</feature>
<comment type="subcellular location">
    <subcellularLocation>
        <location evidence="1">Cell membrane</location>
        <topology evidence="1">Multi-pass membrane protein</topology>
    </subcellularLocation>
</comment>
<dbReference type="GO" id="GO:0004930">
    <property type="term" value="F:G protein-coupled receptor activity"/>
    <property type="evidence" value="ECO:0007669"/>
    <property type="project" value="InterPro"/>
</dbReference>
<dbReference type="InterPro" id="IPR000276">
    <property type="entry name" value="GPCR_Rhodpsn"/>
</dbReference>
<protein>
    <recommendedName>
        <fullName evidence="7">G-protein coupled receptors family 1 profile domain-containing protein</fullName>
    </recommendedName>
</protein>
<dbReference type="AlphaFoldDB" id="A0A9W9ZZY4"/>
<feature type="transmembrane region" description="Helical" evidence="6">
    <location>
        <begin position="73"/>
        <end position="95"/>
    </location>
</feature>
<sequence length="330" mass="36661">MANVSSLNEDSFSTPQAGLQFNCEFKLVQSEITFLDISTSVVIITSAIPAILGSVLILLAICKTSSIAAPSKVLLGSLAFADLGVGLFAHPLYAAKTLSTDKFTKCFVGLVFDLLSGHLSITSFFTMMSISVDKFLALHLKLRYRAVVTLKRSLFLVVLIRLIALPWSLTYIWYSKLYFLLILSIMPLCLVISSLAFIKIHLVLRQQKRSFQNQTQIESLRRANALKISRYKKSVNSMLFVYCALLIAYTPSWVVILVRTIYGSTETLEVATKLTMTLVLVNSAVNPILYLWRMDELRATALEIIAGLIPKSLTRNASGNAIESFELRVS</sequence>
<evidence type="ECO:0000313" key="9">
    <source>
        <dbReference type="Proteomes" id="UP001163046"/>
    </source>
</evidence>
<evidence type="ECO:0000313" key="8">
    <source>
        <dbReference type="EMBL" id="KAJ7390263.1"/>
    </source>
</evidence>
<feature type="transmembrane region" description="Helical" evidence="6">
    <location>
        <begin position="180"/>
        <end position="204"/>
    </location>
</feature>
<dbReference type="PRINTS" id="PR00237">
    <property type="entry name" value="GPCRRHODOPSN"/>
</dbReference>
<dbReference type="SUPFAM" id="SSF81321">
    <property type="entry name" value="Family A G protein-coupled receptor-like"/>
    <property type="match status" value="1"/>
</dbReference>
<evidence type="ECO:0000256" key="1">
    <source>
        <dbReference type="ARBA" id="ARBA00004651"/>
    </source>
</evidence>
<evidence type="ECO:0000256" key="4">
    <source>
        <dbReference type="ARBA" id="ARBA00022989"/>
    </source>
</evidence>
<dbReference type="CDD" id="cd00637">
    <property type="entry name" value="7tm_classA_rhodopsin-like"/>
    <property type="match status" value="1"/>
</dbReference>
<evidence type="ECO:0000259" key="7">
    <source>
        <dbReference type="PROSITE" id="PS50262"/>
    </source>
</evidence>
<keyword evidence="9" id="KW-1185">Reference proteome</keyword>
<gene>
    <name evidence="8" type="ORF">OS493_026132</name>
</gene>
<dbReference type="Proteomes" id="UP001163046">
    <property type="component" value="Unassembled WGS sequence"/>
</dbReference>
<comment type="caution">
    <text evidence="8">The sequence shown here is derived from an EMBL/GenBank/DDBJ whole genome shotgun (WGS) entry which is preliminary data.</text>
</comment>
<feature type="domain" description="G-protein coupled receptors family 1 profile" evidence="7">
    <location>
        <begin position="53"/>
        <end position="290"/>
    </location>
</feature>
<feature type="transmembrane region" description="Helical" evidence="6">
    <location>
        <begin position="153"/>
        <end position="174"/>
    </location>
</feature>
<evidence type="ECO:0000256" key="5">
    <source>
        <dbReference type="ARBA" id="ARBA00023136"/>
    </source>
</evidence>
<dbReference type="OrthoDB" id="5981278at2759"/>
<feature type="transmembrane region" description="Helical" evidence="6">
    <location>
        <begin position="239"/>
        <end position="262"/>
    </location>
</feature>
<dbReference type="Pfam" id="PF00001">
    <property type="entry name" value="7tm_1"/>
    <property type="match status" value="1"/>
</dbReference>
<feature type="transmembrane region" description="Helical" evidence="6">
    <location>
        <begin position="274"/>
        <end position="292"/>
    </location>
</feature>
<evidence type="ECO:0000256" key="3">
    <source>
        <dbReference type="ARBA" id="ARBA00022692"/>
    </source>
</evidence>
<accession>A0A9W9ZZY4</accession>
<feature type="transmembrane region" description="Helical" evidence="6">
    <location>
        <begin position="37"/>
        <end position="61"/>
    </location>
</feature>
<evidence type="ECO:0000256" key="2">
    <source>
        <dbReference type="ARBA" id="ARBA00022475"/>
    </source>
</evidence>
<dbReference type="EMBL" id="MU825418">
    <property type="protein sequence ID" value="KAJ7390263.1"/>
    <property type="molecule type" value="Genomic_DNA"/>
</dbReference>
<organism evidence="8 9">
    <name type="scientific">Desmophyllum pertusum</name>
    <dbReference type="NCBI Taxonomy" id="174260"/>
    <lineage>
        <taxon>Eukaryota</taxon>
        <taxon>Metazoa</taxon>
        <taxon>Cnidaria</taxon>
        <taxon>Anthozoa</taxon>
        <taxon>Hexacorallia</taxon>
        <taxon>Scleractinia</taxon>
        <taxon>Caryophylliina</taxon>
        <taxon>Caryophylliidae</taxon>
        <taxon>Desmophyllum</taxon>
    </lineage>
</organism>
<keyword evidence="3 6" id="KW-0812">Transmembrane</keyword>
<dbReference type="PROSITE" id="PS50262">
    <property type="entry name" value="G_PROTEIN_RECEP_F1_2"/>
    <property type="match status" value="1"/>
</dbReference>
<reference evidence="8" key="1">
    <citation type="submission" date="2023-01" db="EMBL/GenBank/DDBJ databases">
        <title>Genome assembly of the deep-sea coral Lophelia pertusa.</title>
        <authorList>
            <person name="Herrera S."/>
            <person name="Cordes E."/>
        </authorList>
    </citation>
    <scope>NUCLEOTIDE SEQUENCE</scope>
    <source>
        <strain evidence="8">USNM1676648</strain>
        <tissue evidence="8">Polyp</tissue>
    </source>
</reference>
<dbReference type="GO" id="GO:0005886">
    <property type="term" value="C:plasma membrane"/>
    <property type="evidence" value="ECO:0007669"/>
    <property type="project" value="UniProtKB-SubCell"/>
</dbReference>
<evidence type="ECO:0000256" key="6">
    <source>
        <dbReference type="SAM" id="Phobius"/>
    </source>
</evidence>
<dbReference type="PANTHER" id="PTHR22750">
    <property type="entry name" value="G-PROTEIN COUPLED RECEPTOR"/>
    <property type="match status" value="1"/>
</dbReference>
<keyword evidence="5 6" id="KW-0472">Membrane</keyword>
<keyword evidence="4 6" id="KW-1133">Transmembrane helix</keyword>
<name>A0A9W9ZZY4_9CNID</name>
<keyword evidence="2" id="KW-1003">Cell membrane</keyword>
<dbReference type="Gene3D" id="1.20.1070.10">
    <property type="entry name" value="Rhodopsin 7-helix transmembrane proteins"/>
    <property type="match status" value="1"/>
</dbReference>